<dbReference type="Gene3D" id="3.40.33.10">
    <property type="entry name" value="CAP"/>
    <property type="match status" value="1"/>
</dbReference>
<dbReference type="PANTHER" id="PTHR31157:SF1">
    <property type="entry name" value="SCP DOMAIN-CONTAINING PROTEIN"/>
    <property type="match status" value="1"/>
</dbReference>
<evidence type="ECO:0000259" key="2">
    <source>
        <dbReference type="Pfam" id="PF00188"/>
    </source>
</evidence>
<dbReference type="Pfam" id="PF00188">
    <property type="entry name" value="CAP"/>
    <property type="match status" value="1"/>
</dbReference>
<keyword evidence="4" id="KW-1185">Reference proteome</keyword>
<evidence type="ECO:0000313" key="4">
    <source>
        <dbReference type="Proteomes" id="UP001158049"/>
    </source>
</evidence>
<evidence type="ECO:0000313" key="3">
    <source>
        <dbReference type="EMBL" id="SMP65102.1"/>
    </source>
</evidence>
<protein>
    <submittedName>
        <fullName evidence="3">Uncharacterized conserved protein YkwD, contains CAP (CSP/antigen 5/PR1) domain</fullName>
    </submittedName>
</protein>
<keyword evidence="1" id="KW-0732">Signal</keyword>
<dbReference type="EMBL" id="FXUL01000010">
    <property type="protein sequence ID" value="SMP65102.1"/>
    <property type="molecule type" value="Genomic_DNA"/>
</dbReference>
<comment type="caution">
    <text evidence="3">The sequence shown here is derived from an EMBL/GenBank/DDBJ whole genome shotgun (WGS) entry which is preliminary data.</text>
</comment>
<dbReference type="CDD" id="cd05379">
    <property type="entry name" value="CAP_bacterial"/>
    <property type="match status" value="1"/>
</dbReference>
<reference evidence="3 4" key="1">
    <citation type="submission" date="2017-05" db="EMBL/GenBank/DDBJ databases">
        <authorList>
            <person name="Varghese N."/>
            <person name="Submissions S."/>
        </authorList>
    </citation>
    <scope>NUCLEOTIDE SEQUENCE [LARGE SCALE GENOMIC DNA]</scope>
    <source>
        <strain evidence="3 4">DSM 26001</strain>
    </source>
</reference>
<feature type="domain" description="SCP" evidence="2">
    <location>
        <begin position="88"/>
        <end position="214"/>
    </location>
</feature>
<dbReference type="SUPFAM" id="SSF55797">
    <property type="entry name" value="PR-1-like"/>
    <property type="match status" value="1"/>
</dbReference>
<feature type="chain" id="PRO_5046209902" evidence="1">
    <location>
        <begin position="25"/>
        <end position="219"/>
    </location>
</feature>
<proteinExistence type="predicted"/>
<dbReference type="InterPro" id="IPR035940">
    <property type="entry name" value="CAP_sf"/>
</dbReference>
<evidence type="ECO:0000256" key="1">
    <source>
        <dbReference type="SAM" id="SignalP"/>
    </source>
</evidence>
<accession>A0ABY1QEA5</accession>
<dbReference type="RefSeq" id="WP_283442992.1">
    <property type="nucleotide sequence ID" value="NZ_FXUL01000010.1"/>
</dbReference>
<organism evidence="3 4">
    <name type="scientific">Noviherbaspirillum suwonense</name>
    <dbReference type="NCBI Taxonomy" id="1224511"/>
    <lineage>
        <taxon>Bacteria</taxon>
        <taxon>Pseudomonadati</taxon>
        <taxon>Pseudomonadota</taxon>
        <taxon>Betaproteobacteria</taxon>
        <taxon>Burkholderiales</taxon>
        <taxon>Oxalobacteraceae</taxon>
        <taxon>Noviherbaspirillum</taxon>
    </lineage>
</organism>
<dbReference type="PROSITE" id="PS51257">
    <property type="entry name" value="PROKAR_LIPOPROTEIN"/>
    <property type="match status" value="1"/>
</dbReference>
<gene>
    <name evidence="3" type="ORF">SAMN06295970_110154</name>
</gene>
<name>A0ABY1QEA5_9BURK</name>
<feature type="signal peptide" evidence="1">
    <location>
        <begin position="1"/>
        <end position="24"/>
    </location>
</feature>
<dbReference type="PANTHER" id="PTHR31157">
    <property type="entry name" value="SCP DOMAIN-CONTAINING PROTEIN"/>
    <property type="match status" value="1"/>
</dbReference>
<dbReference type="Proteomes" id="UP001158049">
    <property type="component" value="Unassembled WGS sequence"/>
</dbReference>
<sequence>MNIKLPFLLATVSIALTACGGGNADEGGTRTLAASAVSDEATPASQQLARRRVVTTPPATTTPTTPTTTAQLDPRLTCGLPNFQQEILDRVNQARAAGRTCGSTSYGPAPALRWNGVLFNAAGAHSTDMAANNYFSHSSQDGRNPGQRITGAGYAWSAYGENIAAGQASAQAVVDGWLASPGHCANIMNARYADMATACVASSTSTYRTYWTMDLARPY</sequence>
<dbReference type="InterPro" id="IPR014044">
    <property type="entry name" value="CAP_dom"/>
</dbReference>